<comment type="caution">
    <text evidence="3">The sequence shown here is derived from an EMBL/GenBank/DDBJ whole genome shotgun (WGS) entry which is preliminary data.</text>
</comment>
<dbReference type="Gene3D" id="3.40.1440.10">
    <property type="entry name" value="GIY-YIG endonuclease"/>
    <property type="match status" value="1"/>
</dbReference>
<dbReference type="PANTHER" id="PTHR34477">
    <property type="entry name" value="UPF0213 PROTEIN YHBQ"/>
    <property type="match status" value="1"/>
</dbReference>
<evidence type="ECO:0000256" key="1">
    <source>
        <dbReference type="ARBA" id="ARBA00007435"/>
    </source>
</evidence>
<evidence type="ECO:0000259" key="2">
    <source>
        <dbReference type="PROSITE" id="PS50164"/>
    </source>
</evidence>
<sequence>MVFFYTYILMSNRDGYSYIGYSQDLKKRIEEHNKGYVLATKHRRPLKLVYYEACLNREDAMQRERYLKTTNGRRWLGKRLRRYNKSV</sequence>
<comment type="similarity">
    <text evidence="1">Belongs to the UPF0213 family.</text>
</comment>
<dbReference type="InterPro" id="IPR050190">
    <property type="entry name" value="UPF0213_domain"/>
</dbReference>
<dbReference type="InterPro" id="IPR000305">
    <property type="entry name" value="GIY-YIG_endonuc"/>
</dbReference>
<evidence type="ECO:0000313" key="3">
    <source>
        <dbReference type="EMBL" id="KKW14789.1"/>
    </source>
</evidence>
<accession>A0A0G1Z783</accession>
<dbReference type="STRING" id="1618665.UY55_C0003G0005"/>
<gene>
    <name evidence="3" type="ORF">UY55_C0003G0005</name>
</gene>
<organism evidence="3 4">
    <name type="scientific">Candidatus Jorgensenbacteria bacterium GW2011_GWB1_50_10</name>
    <dbReference type="NCBI Taxonomy" id="1618665"/>
    <lineage>
        <taxon>Bacteria</taxon>
        <taxon>Candidatus Joergenseniibacteriota</taxon>
    </lineage>
</organism>
<dbReference type="EMBL" id="LCQK01000003">
    <property type="protein sequence ID" value="KKW14789.1"/>
    <property type="molecule type" value="Genomic_DNA"/>
</dbReference>
<dbReference type="PROSITE" id="PS50164">
    <property type="entry name" value="GIY_YIG"/>
    <property type="match status" value="1"/>
</dbReference>
<dbReference type="InterPro" id="IPR035901">
    <property type="entry name" value="GIY-YIG_endonuc_sf"/>
</dbReference>
<dbReference type="AlphaFoldDB" id="A0A0G1Z783"/>
<dbReference type="SUPFAM" id="SSF82771">
    <property type="entry name" value="GIY-YIG endonuclease"/>
    <property type="match status" value="1"/>
</dbReference>
<dbReference type="Pfam" id="PF01541">
    <property type="entry name" value="GIY-YIG"/>
    <property type="match status" value="1"/>
</dbReference>
<dbReference type="PANTHER" id="PTHR34477:SF5">
    <property type="entry name" value="BSL5627 PROTEIN"/>
    <property type="match status" value="1"/>
</dbReference>
<evidence type="ECO:0000313" key="4">
    <source>
        <dbReference type="Proteomes" id="UP000034224"/>
    </source>
</evidence>
<proteinExistence type="inferred from homology"/>
<dbReference type="Proteomes" id="UP000034224">
    <property type="component" value="Unassembled WGS sequence"/>
</dbReference>
<reference evidence="3 4" key="1">
    <citation type="journal article" date="2015" name="Nature">
        <title>rRNA introns, odd ribosomes, and small enigmatic genomes across a large radiation of phyla.</title>
        <authorList>
            <person name="Brown C.T."/>
            <person name="Hug L.A."/>
            <person name="Thomas B.C."/>
            <person name="Sharon I."/>
            <person name="Castelle C.J."/>
            <person name="Singh A."/>
            <person name="Wilkins M.J."/>
            <person name="Williams K.H."/>
            <person name="Banfield J.F."/>
        </authorList>
    </citation>
    <scope>NUCLEOTIDE SEQUENCE [LARGE SCALE GENOMIC DNA]</scope>
</reference>
<protein>
    <submittedName>
        <fullName evidence="3">GIY-YIG catalytic domain protein</fullName>
    </submittedName>
</protein>
<dbReference type="CDD" id="cd10449">
    <property type="entry name" value="GIY-YIG_SLX1_like"/>
    <property type="match status" value="1"/>
</dbReference>
<feature type="domain" description="GIY-YIG" evidence="2">
    <location>
        <begin position="2"/>
        <end position="85"/>
    </location>
</feature>
<name>A0A0G1Z783_9BACT</name>